<sequence>MYYLRKDDRAVYKHHDYSRFYRGAFVGTEGKYQGMKLYRCKTLKRILQLRKSTFHYCGELFDVYDENGKVALVEARENEELA</sequence>
<protein>
    <submittedName>
        <fullName evidence="1">Uncharacterized protein</fullName>
    </submittedName>
</protein>
<reference evidence="1 2" key="1">
    <citation type="submission" date="2018-05" db="EMBL/GenBank/DDBJ databases">
        <title>Genomic Encyclopedia of Type Strains, Phase III (KMG-III): the genomes of soil and plant-associated and newly described type strains.</title>
        <authorList>
            <person name="Whitman W."/>
        </authorList>
    </citation>
    <scope>NUCLEOTIDE SEQUENCE [LARGE SCALE GENOMIC DNA]</scope>
    <source>
        <strain evidence="1 2">CECT 5696</strain>
    </source>
</reference>
<evidence type="ECO:0000313" key="2">
    <source>
        <dbReference type="Proteomes" id="UP000246635"/>
    </source>
</evidence>
<dbReference type="EMBL" id="QGTQ01000044">
    <property type="protein sequence ID" value="PWV90237.1"/>
    <property type="molecule type" value="Genomic_DNA"/>
</dbReference>
<comment type="caution">
    <text evidence="1">The sequence shown here is derived from an EMBL/GenBank/DDBJ whole genome shotgun (WGS) entry which is preliminary data.</text>
</comment>
<dbReference type="RefSeq" id="WP_110047439.1">
    <property type="nucleotide sequence ID" value="NZ_CP054610.1"/>
</dbReference>
<gene>
    <name evidence="1" type="ORF">DFQ01_14413</name>
</gene>
<dbReference type="Proteomes" id="UP000246635">
    <property type="component" value="Unassembled WGS sequence"/>
</dbReference>
<accession>A0A2V2YDW5</accession>
<evidence type="ECO:0000313" key="1">
    <source>
        <dbReference type="EMBL" id="PWV90237.1"/>
    </source>
</evidence>
<keyword evidence="2" id="KW-1185">Reference proteome</keyword>
<dbReference type="OrthoDB" id="2087540at2"/>
<name>A0A2V2YDW5_9BACL</name>
<organism evidence="1 2">
    <name type="scientific">Paenibacillus cellulosilyticus</name>
    <dbReference type="NCBI Taxonomy" id="375489"/>
    <lineage>
        <taxon>Bacteria</taxon>
        <taxon>Bacillati</taxon>
        <taxon>Bacillota</taxon>
        <taxon>Bacilli</taxon>
        <taxon>Bacillales</taxon>
        <taxon>Paenibacillaceae</taxon>
        <taxon>Paenibacillus</taxon>
    </lineage>
</organism>
<dbReference type="AlphaFoldDB" id="A0A2V2YDW5"/>
<proteinExistence type="predicted"/>